<protein>
    <submittedName>
        <fullName evidence="2">Uncharacterized protein</fullName>
    </submittedName>
</protein>
<dbReference type="GeneID" id="17350533"/>
<name>E1ZSX0_CHLVA</name>
<proteinExistence type="predicted"/>
<dbReference type="EMBL" id="GL433868">
    <property type="protein sequence ID" value="EFN51081.1"/>
    <property type="molecule type" value="Genomic_DNA"/>
</dbReference>
<dbReference type="KEGG" id="cvr:CHLNCDRAFT_141458"/>
<accession>E1ZSX0</accession>
<evidence type="ECO:0000256" key="1">
    <source>
        <dbReference type="SAM" id="MobiDB-lite"/>
    </source>
</evidence>
<dbReference type="OrthoDB" id="520817at2759"/>
<dbReference type="RefSeq" id="XP_005843183.1">
    <property type="nucleotide sequence ID" value="XM_005843121.1"/>
</dbReference>
<keyword evidence="3" id="KW-1185">Reference proteome</keyword>
<evidence type="ECO:0000313" key="2">
    <source>
        <dbReference type="EMBL" id="EFN51081.1"/>
    </source>
</evidence>
<feature type="region of interest" description="Disordered" evidence="1">
    <location>
        <begin position="101"/>
        <end position="124"/>
    </location>
</feature>
<sequence length="483" mass="50548">MALAMSRRLGSSAAARSLSAALLNSCSADAPSNSGAASCSGALADEWPAAGAAAGGRRRCTGAPAPSWQLQSFVSVPGVEQTPDSQEAAEHSLPHFRSQWRPVVSHGGNNSSSGSSSGSDGSIEPEMVKRRGKMVPVDPGLAAKLEPLAAQCAVADMAALARAVAALHAPRQQGVIDHGLAVAAYLRSLGIELQQMAQLLQRCPELFSRPPEKRPLLLFGQLTGQLGMTAAAAARCFETQQAAAGSPSFEPAIVVLAALLAAGSTAGKPASGEQLLGEHLAELEAALQQELGGDRQLWLKVLRRQPRGANCSVDTFREREFGRDAACEMRYAPGQLTAAQVIDSWASYVAGMSAQKLTARLLFLEQLGLLPRLVPTKGPARREWRRQRGLPANSRAAGEPAFISVRDLSVATPADFAGVVAAAATQQPCEPVSSSSIAAFQAGLPQLATWQQLWAQAEEMSQELRGQLPQQLLPAAEAPVASL</sequence>
<organism evidence="3">
    <name type="scientific">Chlorella variabilis</name>
    <name type="common">Green alga</name>
    <dbReference type="NCBI Taxonomy" id="554065"/>
    <lineage>
        <taxon>Eukaryota</taxon>
        <taxon>Viridiplantae</taxon>
        <taxon>Chlorophyta</taxon>
        <taxon>core chlorophytes</taxon>
        <taxon>Trebouxiophyceae</taxon>
        <taxon>Chlorellales</taxon>
        <taxon>Chlorellaceae</taxon>
        <taxon>Chlorella clade</taxon>
        <taxon>Chlorella</taxon>
    </lineage>
</organism>
<dbReference type="InParanoid" id="E1ZSX0"/>
<dbReference type="Gene3D" id="1.25.70.10">
    <property type="entry name" value="Transcription termination factor 3, mitochondrial"/>
    <property type="match status" value="1"/>
</dbReference>
<dbReference type="InterPro" id="IPR038538">
    <property type="entry name" value="MTERF_sf"/>
</dbReference>
<dbReference type="Proteomes" id="UP000008141">
    <property type="component" value="Unassembled WGS sequence"/>
</dbReference>
<dbReference type="AlphaFoldDB" id="E1ZSX0"/>
<reference evidence="2 3" key="1">
    <citation type="journal article" date="2010" name="Plant Cell">
        <title>The Chlorella variabilis NC64A genome reveals adaptation to photosymbiosis, coevolution with viruses, and cryptic sex.</title>
        <authorList>
            <person name="Blanc G."/>
            <person name="Duncan G."/>
            <person name="Agarkova I."/>
            <person name="Borodovsky M."/>
            <person name="Gurnon J."/>
            <person name="Kuo A."/>
            <person name="Lindquist E."/>
            <person name="Lucas S."/>
            <person name="Pangilinan J."/>
            <person name="Polle J."/>
            <person name="Salamov A."/>
            <person name="Terry A."/>
            <person name="Yamada T."/>
            <person name="Dunigan D.D."/>
            <person name="Grigoriev I.V."/>
            <person name="Claverie J.M."/>
            <person name="Van Etten J.L."/>
        </authorList>
    </citation>
    <scope>NUCLEOTIDE SEQUENCE [LARGE SCALE GENOMIC DNA]</scope>
    <source>
        <strain evidence="2 3">NC64A</strain>
    </source>
</reference>
<evidence type="ECO:0000313" key="3">
    <source>
        <dbReference type="Proteomes" id="UP000008141"/>
    </source>
</evidence>
<gene>
    <name evidence="2" type="ORF">CHLNCDRAFT_141458</name>
</gene>
<feature type="compositionally biased region" description="Low complexity" evidence="1">
    <location>
        <begin position="105"/>
        <end position="122"/>
    </location>
</feature>